<keyword evidence="3" id="KW-1185">Reference proteome</keyword>
<dbReference type="InParanoid" id="B7P5T1"/>
<dbReference type="VEuPathDB" id="VectorBase:ISCW001060"/>
<proteinExistence type="predicted"/>
<dbReference type="EnsemblMetazoa" id="ISCW001060-RA">
    <property type="protein sequence ID" value="ISCW001060-PA"/>
    <property type="gene ID" value="ISCW001060"/>
</dbReference>
<evidence type="ECO:0000313" key="1">
    <source>
        <dbReference type="EMBL" id="EEC01953.1"/>
    </source>
</evidence>
<dbReference type="AlphaFoldDB" id="B7P5T1"/>
<evidence type="ECO:0000313" key="3">
    <source>
        <dbReference type="Proteomes" id="UP000001555"/>
    </source>
</evidence>
<dbReference type="PaxDb" id="6945-B7P5T1"/>
<dbReference type="EMBL" id="ABJB010856672">
    <property type="status" value="NOT_ANNOTATED_CDS"/>
    <property type="molecule type" value="Genomic_DNA"/>
</dbReference>
<organism>
    <name type="scientific">Ixodes scapularis</name>
    <name type="common">Black-legged tick</name>
    <name type="synonym">Deer tick</name>
    <dbReference type="NCBI Taxonomy" id="6945"/>
    <lineage>
        <taxon>Eukaryota</taxon>
        <taxon>Metazoa</taxon>
        <taxon>Ecdysozoa</taxon>
        <taxon>Arthropoda</taxon>
        <taxon>Chelicerata</taxon>
        <taxon>Arachnida</taxon>
        <taxon>Acari</taxon>
        <taxon>Parasitiformes</taxon>
        <taxon>Ixodida</taxon>
        <taxon>Ixodoidea</taxon>
        <taxon>Ixodidae</taxon>
        <taxon>Ixodinae</taxon>
        <taxon>Ixodes</taxon>
    </lineage>
</organism>
<sequence>MVQYNGYSRCSWCLHLSKSVEDRTIANFFSLERSTVNENYRDFCRVAISILKKNWLKVASAVELPDSIREFQAALAFPQGIEALDGCHAPSHH</sequence>
<dbReference type="Proteomes" id="UP000001555">
    <property type="component" value="Unassembled WGS sequence"/>
</dbReference>
<name>B7P5T1_IXOSC</name>
<reference evidence="2" key="2">
    <citation type="submission" date="2020-05" db="UniProtKB">
        <authorList>
            <consortium name="EnsemblMetazoa"/>
        </authorList>
    </citation>
    <scope>IDENTIFICATION</scope>
    <source>
        <strain evidence="2">wikel</strain>
    </source>
</reference>
<dbReference type="HOGENOM" id="CLU_2402070_0_0_1"/>
<protein>
    <submittedName>
        <fullName evidence="1 2">Uncharacterized protein</fullName>
    </submittedName>
</protein>
<gene>
    <name evidence="1" type="ORF">IscW_ISCW001060</name>
</gene>
<dbReference type="VEuPathDB" id="VectorBase:ISCI001060"/>
<accession>B7P5T1</accession>
<evidence type="ECO:0000313" key="2">
    <source>
        <dbReference type="EnsemblMetazoa" id="ISCW001060-PA"/>
    </source>
</evidence>
<reference evidence="1 3" key="1">
    <citation type="submission" date="2008-03" db="EMBL/GenBank/DDBJ databases">
        <title>Annotation of Ixodes scapularis.</title>
        <authorList>
            <consortium name="Ixodes scapularis Genome Project Consortium"/>
            <person name="Caler E."/>
            <person name="Hannick L.I."/>
            <person name="Bidwell S."/>
            <person name="Joardar V."/>
            <person name="Thiagarajan M."/>
            <person name="Amedeo P."/>
            <person name="Galinsky K.J."/>
            <person name="Schobel S."/>
            <person name="Inman J."/>
            <person name="Hostetler J."/>
            <person name="Miller J."/>
            <person name="Hammond M."/>
            <person name="Megy K."/>
            <person name="Lawson D."/>
            <person name="Kodira C."/>
            <person name="Sutton G."/>
            <person name="Meyer J."/>
            <person name="Hill C.A."/>
            <person name="Birren B."/>
            <person name="Nene V."/>
            <person name="Collins F."/>
            <person name="Alarcon-Chaidez F."/>
            <person name="Wikel S."/>
            <person name="Strausberg R."/>
        </authorList>
    </citation>
    <scope>NUCLEOTIDE SEQUENCE [LARGE SCALE GENOMIC DNA]</scope>
    <source>
        <strain evidence="3">Wikel</strain>
        <strain evidence="1">Wikel colony</strain>
    </source>
</reference>
<dbReference type="EMBL" id="DS642409">
    <property type="protein sequence ID" value="EEC01953.1"/>
    <property type="molecule type" value="Genomic_DNA"/>
</dbReference>